<dbReference type="InterPro" id="IPR016461">
    <property type="entry name" value="COMT-like"/>
</dbReference>
<comment type="caution">
    <text evidence="6">The sequence shown here is derived from an EMBL/GenBank/DDBJ whole genome shotgun (WGS) entry which is preliminary data.</text>
</comment>
<keyword evidence="2" id="KW-0808">Transferase</keyword>
<evidence type="ECO:0000256" key="2">
    <source>
        <dbReference type="ARBA" id="ARBA00022679"/>
    </source>
</evidence>
<keyword evidence="1 6" id="KW-0489">Methyltransferase</keyword>
<dbReference type="Proteomes" id="UP001500902">
    <property type="component" value="Unassembled WGS sequence"/>
</dbReference>
<dbReference type="Gene3D" id="3.40.50.150">
    <property type="entry name" value="Vaccinia Virus protein VP39"/>
    <property type="match status" value="1"/>
</dbReference>
<feature type="domain" description="O-methyltransferase dimerisation" evidence="5">
    <location>
        <begin position="22"/>
        <end position="93"/>
    </location>
</feature>
<dbReference type="InterPro" id="IPR036390">
    <property type="entry name" value="WH_DNA-bd_sf"/>
</dbReference>
<dbReference type="Pfam" id="PF08100">
    <property type="entry name" value="Dimerisation"/>
    <property type="match status" value="1"/>
</dbReference>
<evidence type="ECO:0000313" key="6">
    <source>
        <dbReference type="EMBL" id="GAA3702852.1"/>
    </source>
</evidence>
<evidence type="ECO:0000256" key="1">
    <source>
        <dbReference type="ARBA" id="ARBA00022603"/>
    </source>
</evidence>
<gene>
    <name evidence="6" type="ORF">GCM10022224_080820</name>
</gene>
<proteinExistence type="predicted"/>
<dbReference type="PANTHER" id="PTHR43712:SF2">
    <property type="entry name" value="O-METHYLTRANSFERASE CICE"/>
    <property type="match status" value="1"/>
</dbReference>
<reference evidence="7" key="1">
    <citation type="journal article" date="2019" name="Int. J. Syst. Evol. Microbiol.">
        <title>The Global Catalogue of Microorganisms (GCM) 10K type strain sequencing project: providing services to taxonomists for standard genome sequencing and annotation.</title>
        <authorList>
            <consortium name="The Broad Institute Genomics Platform"/>
            <consortium name="The Broad Institute Genome Sequencing Center for Infectious Disease"/>
            <person name="Wu L."/>
            <person name="Ma J."/>
        </authorList>
    </citation>
    <scope>NUCLEOTIDE SEQUENCE [LARGE SCALE GENOMIC DNA]</scope>
    <source>
        <strain evidence="7">JCM 16904</strain>
    </source>
</reference>
<dbReference type="InterPro" id="IPR029063">
    <property type="entry name" value="SAM-dependent_MTases_sf"/>
</dbReference>
<dbReference type="InterPro" id="IPR036388">
    <property type="entry name" value="WH-like_DNA-bd_sf"/>
</dbReference>
<dbReference type="InterPro" id="IPR012967">
    <property type="entry name" value="COMT_dimerisation"/>
</dbReference>
<name>A0ABP7DAE9_9ACTN</name>
<dbReference type="Gene3D" id="1.10.10.10">
    <property type="entry name" value="Winged helix-like DNA-binding domain superfamily/Winged helix DNA-binding domain"/>
    <property type="match status" value="1"/>
</dbReference>
<evidence type="ECO:0000313" key="7">
    <source>
        <dbReference type="Proteomes" id="UP001500902"/>
    </source>
</evidence>
<evidence type="ECO:0000259" key="4">
    <source>
        <dbReference type="Pfam" id="PF00891"/>
    </source>
</evidence>
<dbReference type="PANTHER" id="PTHR43712">
    <property type="entry name" value="PUTATIVE (AFU_ORTHOLOGUE AFUA_4G14580)-RELATED"/>
    <property type="match status" value="1"/>
</dbReference>
<dbReference type="GO" id="GO:0008168">
    <property type="term" value="F:methyltransferase activity"/>
    <property type="evidence" value="ECO:0007669"/>
    <property type="project" value="UniProtKB-KW"/>
</dbReference>
<organism evidence="6 7">
    <name type="scientific">Nonomuraea antimicrobica</name>
    <dbReference type="NCBI Taxonomy" id="561173"/>
    <lineage>
        <taxon>Bacteria</taxon>
        <taxon>Bacillati</taxon>
        <taxon>Actinomycetota</taxon>
        <taxon>Actinomycetes</taxon>
        <taxon>Streptosporangiales</taxon>
        <taxon>Streptosporangiaceae</taxon>
        <taxon>Nonomuraea</taxon>
    </lineage>
</organism>
<evidence type="ECO:0000259" key="5">
    <source>
        <dbReference type="Pfam" id="PF08100"/>
    </source>
</evidence>
<evidence type="ECO:0000256" key="3">
    <source>
        <dbReference type="ARBA" id="ARBA00022691"/>
    </source>
</evidence>
<keyword evidence="7" id="KW-1185">Reference proteome</keyword>
<accession>A0ABP7DAE9</accession>
<dbReference type="SUPFAM" id="SSF53335">
    <property type="entry name" value="S-adenosyl-L-methionine-dependent methyltransferases"/>
    <property type="match status" value="1"/>
</dbReference>
<feature type="domain" description="O-methyltransferase C-terminal" evidence="4">
    <location>
        <begin position="115"/>
        <end position="319"/>
    </location>
</feature>
<dbReference type="PROSITE" id="PS51683">
    <property type="entry name" value="SAM_OMT_II"/>
    <property type="match status" value="1"/>
</dbReference>
<dbReference type="RefSeq" id="WP_344890875.1">
    <property type="nucleotide sequence ID" value="NZ_BAAAZP010000170.1"/>
</dbReference>
<dbReference type="GO" id="GO:0032259">
    <property type="term" value="P:methylation"/>
    <property type="evidence" value="ECO:0007669"/>
    <property type="project" value="UniProtKB-KW"/>
</dbReference>
<protein>
    <submittedName>
        <fullName evidence="6">Methyltransferase</fullName>
    </submittedName>
</protein>
<dbReference type="Pfam" id="PF00891">
    <property type="entry name" value="Methyltransf_2"/>
    <property type="match status" value="1"/>
</dbReference>
<dbReference type="SUPFAM" id="SSF46785">
    <property type="entry name" value="Winged helix' DNA-binding domain"/>
    <property type="match status" value="1"/>
</dbReference>
<sequence>MDEITGPRTAGPPDRASVVAAARAYWAAKVLLSAVELGLFKRLGRGPAAGADIMRDCGIHPRTGGDFLDALVGLGYLEREGDVYANAPATARFFAEGPDSLDGLMRLLNSHFPVWAELTGQLRDGGHRAVQSRDFKKFYEYPASVERFMAMMDAASAEIGPALALAHDWAARGSFVDLGGARGNVAASVVRVHPHLQAGVADLPAVEDAFGRHMDRLGLTGKVRFHALDFFTDPLPEAEVMVLGHVLHDWNAEQCVKLLRRVHEALPPGGRVLIYDSMIDDERRDPDRLLLSINMKLITPGGTGYTPGQARSWLAEAGFAESAATPLTDSDTLVEGRKAG</sequence>
<dbReference type="CDD" id="cd02440">
    <property type="entry name" value="AdoMet_MTases"/>
    <property type="match status" value="1"/>
</dbReference>
<dbReference type="EMBL" id="BAAAZP010000170">
    <property type="protein sequence ID" value="GAA3702852.1"/>
    <property type="molecule type" value="Genomic_DNA"/>
</dbReference>
<keyword evidence="3" id="KW-0949">S-adenosyl-L-methionine</keyword>
<dbReference type="InterPro" id="IPR001077">
    <property type="entry name" value="COMT_C"/>
</dbReference>